<dbReference type="Proteomes" id="UP000824110">
    <property type="component" value="Unassembled WGS sequence"/>
</dbReference>
<name>A0A9D1MKS0_9FIRM</name>
<accession>A0A9D1MKS0</accession>
<proteinExistence type="predicted"/>
<evidence type="ECO:0000313" key="1">
    <source>
        <dbReference type="EMBL" id="HIU62087.1"/>
    </source>
</evidence>
<organism evidence="1 2">
    <name type="scientific">Candidatus Coproplasma excrementigallinarum</name>
    <dbReference type="NCBI Taxonomy" id="2840747"/>
    <lineage>
        <taxon>Bacteria</taxon>
        <taxon>Bacillati</taxon>
        <taxon>Bacillota</taxon>
        <taxon>Clostridia</taxon>
        <taxon>Eubacteriales</taxon>
        <taxon>Candidatus Coproplasma</taxon>
    </lineage>
</organism>
<dbReference type="AlphaFoldDB" id="A0A9D1MKS0"/>
<protein>
    <submittedName>
        <fullName evidence="1">Uncharacterized protein</fullName>
    </submittedName>
</protein>
<comment type="caution">
    <text evidence="1">The sequence shown here is derived from an EMBL/GenBank/DDBJ whole genome shotgun (WGS) entry which is preliminary data.</text>
</comment>
<reference evidence="1" key="1">
    <citation type="submission" date="2020-10" db="EMBL/GenBank/DDBJ databases">
        <authorList>
            <person name="Gilroy R."/>
        </authorList>
    </citation>
    <scope>NUCLEOTIDE SEQUENCE</scope>
    <source>
        <strain evidence="1">CHK195-12923</strain>
    </source>
</reference>
<gene>
    <name evidence="1" type="ORF">IAB69_05530</name>
</gene>
<dbReference type="EMBL" id="DVNE01000058">
    <property type="protein sequence ID" value="HIU62087.1"/>
    <property type="molecule type" value="Genomic_DNA"/>
</dbReference>
<evidence type="ECO:0000313" key="2">
    <source>
        <dbReference type="Proteomes" id="UP000824110"/>
    </source>
</evidence>
<sequence>MRYNIYVYEDENTQIKLYKSKKEAPFVADGIKGKVSELTEIYFKTSGEPETVTLSSSSFTGGEMSYITVRECWYLSFGGETTQDGDIDITINADGEEKNYTLSSVVNEGIMSCESALKCVEEHDAGLFEELTENGYFNGEIFIRLLHDEKCYYYVGICSREGKINSYLVDGESGRIIAEREHSV</sequence>
<reference evidence="1" key="2">
    <citation type="journal article" date="2021" name="PeerJ">
        <title>Extensive microbial diversity within the chicken gut microbiome revealed by metagenomics and culture.</title>
        <authorList>
            <person name="Gilroy R."/>
            <person name="Ravi A."/>
            <person name="Getino M."/>
            <person name="Pursley I."/>
            <person name="Horton D.L."/>
            <person name="Alikhan N.F."/>
            <person name="Baker D."/>
            <person name="Gharbi K."/>
            <person name="Hall N."/>
            <person name="Watson M."/>
            <person name="Adriaenssens E.M."/>
            <person name="Foster-Nyarko E."/>
            <person name="Jarju S."/>
            <person name="Secka A."/>
            <person name="Antonio M."/>
            <person name="Oren A."/>
            <person name="Chaudhuri R.R."/>
            <person name="La Ragione R."/>
            <person name="Hildebrand F."/>
            <person name="Pallen M.J."/>
        </authorList>
    </citation>
    <scope>NUCLEOTIDE SEQUENCE</scope>
    <source>
        <strain evidence="1">CHK195-12923</strain>
    </source>
</reference>